<name>A0AAN7B1Z0_9PEZI</name>
<dbReference type="Proteomes" id="UP001301769">
    <property type="component" value="Unassembled WGS sequence"/>
</dbReference>
<sequence length="282" mass="29605">MVRLKVSLCTALCAAATSVVAGGIGGEERACDNFWITIEPGRADIDFYKNCKVIDGSGFFIAKNFTGPFELPGVESIPRFSAGYLLPKLAGLDRVDDGVTSVSMPDVKNITQAGFLIGYVDSVTKISFPKLEYIQGDVVIVDSWNLSKLSLPALETVNGGVILEGDFEEIDLPSLKSVDYLRIRASSKLDCPALGKQLGPQLNFTLEEDDINLGSGYEGFTCRGGYSEDNWFNSSDTAAGGAGSGGSGAGGNGSDGKNGARALRIEYGLGAVLLAMAAVFGL</sequence>
<dbReference type="EMBL" id="MU858266">
    <property type="protein sequence ID" value="KAK4207938.1"/>
    <property type="molecule type" value="Genomic_DNA"/>
</dbReference>
<organism evidence="2 3">
    <name type="scientific">Rhypophila decipiens</name>
    <dbReference type="NCBI Taxonomy" id="261697"/>
    <lineage>
        <taxon>Eukaryota</taxon>
        <taxon>Fungi</taxon>
        <taxon>Dikarya</taxon>
        <taxon>Ascomycota</taxon>
        <taxon>Pezizomycotina</taxon>
        <taxon>Sordariomycetes</taxon>
        <taxon>Sordariomycetidae</taxon>
        <taxon>Sordariales</taxon>
        <taxon>Naviculisporaceae</taxon>
        <taxon>Rhypophila</taxon>
    </lineage>
</organism>
<proteinExistence type="predicted"/>
<feature type="signal peptide" evidence="1">
    <location>
        <begin position="1"/>
        <end position="21"/>
    </location>
</feature>
<dbReference type="AlphaFoldDB" id="A0AAN7B1Z0"/>
<evidence type="ECO:0000256" key="1">
    <source>
        <dbReference type="SAM" id="SignalP"/>
    </source>
</evidence>
<protein>
    <submittedName>
        <fullName evidence="2">Uncharacterized protein</fullName>
    </submittedName>
</protein>
<accession>A0AAN7B1Z0</accession>
<evidence type="ECO:0000313" key="3">
    <source>
        <dbReference type="Proteomes" id="UP001301769"/>
    </source>
</evidence>
<comment type="caution">
    <text evidence="2">The sequence shown here is derived from an EMBL/GenBank/DDBJ whole genome shotgun (WGS) entry which is preliminary data.</text>
</comment>
<keyword evidence="3" id="KW-1185">Reference proteome</keyword>
<dbReference type="Gene3D" id="3.80.20.20">
    <property type="entry name" value="Receptor L-domain"/>
    <property type="match status" value="1"/>
</dbReference>
<evidence type="ECO:0000313" key="2">
    <source>
        <dbReference type="EMBL" id="KAK4207938.1"/>
    </source>
</evidence>
<keyword evidence="1" id="KW-0732">Signal</keyword>
<reference evidence="2" key="1">
    <citation type="journal article" date="2023" name="Mol. Phylogenet. Evol.">
        <title>Genome-scale phylogeny and comparative genomics of the fungal order Sordariales.</title>
        <authorList>
            <person name="Hensen N."/>
            <person name="Bonometti L."/>
            <person name="Westerberg I."/>
            <person name="Brannstrom I.O."/>
            <person name="Guillou S."/>
            <person name="Cros-Aarteil S."/>
            <person name="Calhoun S."/>
            <person name="Haridas S."/>
            <person name="Kuo A."/>
            <person name="Mondo S."/>
            <person name="Pangilinan J."/>
            <person name="Riley R."/>
            <person name="LaButti K."/>
            <person name="Andreopoulos B."/>
            <person name="Lipzen A."/>
            <person name="Chen C."/>
            <person name="Yan M."/>
            <person name="Daum C."/>
            <person name="Ng V."/>
            <person name="Clum A."/>
            <person name="Steindorff A."/>
            <person name="Ohm R.A."/>
            <person name="Martin F."/>
            <person name="Silar P."/>
            <person name="Natvig D.O."/>
            <person name="Lalanne C."/>
            <person name="Gautier V."/>
            <person name="Ament-Velasquez S.L."/>
            <person name="Kruys A."/>
            <person name="Hutchinson M.I."/>
            <person name="Powell A.J."/>
            <person name="Barry K."/>
            <person name="Miller A.N."/>
            <person name="Grigoriev I.V."/>
            <person name="Debuchy R."/>
            <person name="Gladieux P."/>
            <person name="Hiltunen Thoren M."/>
            <person name="Johannesson H."/>
        </authorList>
    </citation>
    <scope>NUCLEOTIDE SEQUENCE</scope>
    <source>
        <strain evidence="2">PSN293</strain>
    </source>
</reference>
<feature type="chain" id="PRO_5042920356" evidence="1">
    <location>
        <begin position="22"/>
        <end position="282"/>
    </location>
</feature>
<dbReference type="SUPFAM" id="SSF52058">
    <property type="entry name" value="L domain-like"/>
    <property type="match status" value="1"/>
</dbReference>
<gene>
    <name evidence="2" type="ORF">QBC37DRAFT_432705</name>
</gene>
<reference evidence="2" key="2">
    <citation type="submission" date="2023-05" db="EMBL/GenBank/DDBJ databases">
        <authorList>
            <consortium name="Lawrence Berkeley National Laboratory"/>
            <person name="Steindorff A."/>
            <person name="Hensen N."/>
            <person name="Bonometti L."/>
            <person name="Westerberg I."/>
            <person name="Brannstrom I.O."/>
            <person name="Guillou S."/>
            <person name="Cros-Aarteil S."/>
            <person name="Calhoun S."/>
            <person name="Haridas S."/>
            <person name="Kuo A."/>
            <person name="Mondo S."/>
            <person name="Pangilinan J."/>
            <person name="Riley R."/>
            <person name="Labutti K."/>
            <person name="Andreopoulos B."/>
            <person name="Lipzen A."/>
            <person name="Chen C."/>
            <person name="Yanf M."/>
            <person name="Daum C."/>
            <person name="Ng V."/>
            <person name="Clum A."/>
            <person name="Ohm R."/>
            <person name="Martin F."/>
            <person name="Silar P."/>
            <person name="Natvig D."/>
            <person name="Lalanne C."/>
            <person name="Gautier V."/>
            <person name="Ament-Velasquez S.L."/>
            <person name="Kruys A."/>
            <person name="Hutchinson M.I."/>
            <person name="Powell A.J."/>
            <person name="Barry K."/>
            <person name="Miller A.N."/>
            <person name="Grigoriev I.V."/>
            <person name="Debuchy R."/>
            <person name="Gladieux P."/>
            <person name="Thoren M.H."/>
            <person name="Johannesson H."/>
        </authorList>
    </citation>
    <scope>NUCLEOTIDE SEQUENCE</scope>
    <source>
        <strain evidence="2">PSN293</strain>
    </source>
</reference>
<dbReference type="InterPro" id="IPR036941">
    <property type="entry name" value="Rcpt_L-dom_sf"/>
</dbReference>